<protein>
    <submittedName>
        <fullName evidence="3">Uncharacterized protein</fullName>
    </submittedName>
</protein>
<feature type="compositionally biased region" description="Polar residues" evidence="1">
    <location>
        <begin position="218"/>
        <end position="230"/>
    </location>
</feature>
<reference evidence="3" key="1">
    <citation type="submission" date="2022-11" db="UniProtKB">
        <authorList>
            <consortium name="WormBaseParasite"/>
        </authorList>
    </citation>
    <scope>IDENTIFICATION</scope>
</reference>
<evidence type="ECO:0000313" key="2">
    <source>
        <dbReference type="Proteomes" id="UP000887578"/>
    </source>
</evidence>
<dbReference type="WBParaSite" id="PDA_v2.g14674.t1">
    <property type="protein sequence ID" value="PDA_v2.g14674.t1"/>
    <property type="gene ID" value="PDA_v2.g14674"/>
</dbReference>
<feature type="compositionally biased region" description="Low complexity" evidence="1">
    <location>
        <begin position="235"/>
        <end position="250"/>
    </location>
</feature>
<proteinExistence type="predicted"/>
<evidence type="ECO:0000256" key="1">
    <source>
        <dbReference type="SAM" id="MobiDB-lite"/>
    </source>
</evidence>
<evidence type="ECO:0000313" key="3">
    <source>
        <dbReference type="WBParaSite" id="PDA_v2.g14674.t1"/>
    </source>
</evidence>
<dbReference type="AlphaFoldDB" id="A0A914P9E3"/>
<dbReference type="Proteomes" id="UP000887578">
    <property type="component" value="Unplaced"/>
</dbReference>
<sequence>MVILKQTTVQRCLGKGKFAECWLILAHEQDGPAILIFKDHTAKKMVEDKIIVAQIAERMRFGTTTVTFGSCPETKNDDIKIHPSCYMAISTEKLIKKQPKPYIIWLCVNSIKELYSIVRLLSASLTCLQIPAPLPYTKDDTLALHNYVPIAFRPRNEWEEYWDNPPMIMPDSPINLTLATNSGLTKSYDQLEEGGVGSGSGKQPGKRRQKDEAKKKMYSSTPTLADQIQHQHAKAPTSETSVTSASTAIY</sequence>
<organism evidence="2 3">
    <name type="scientific">Panagrolaimus davidi</name>
    <dbReference type="NCBI Taxonomy" id="227884"/>
    <lineage>
        <taxon>Eukaryota</taxon>
        <taxon>Metazoa</taxon>
        <taxon>Ecdysozoa</taxon>
        <taxon>Nematoda</taxon>
        <taxon>Chromadorea</taxon>
        <taxon>Rhabditida</taxon>
        <taxon>Tylenchina</taxon>
        <taxon>Panagrolaimomorpha</taxon>
        <taxon>Panagrolaimoidea</taxon>
        <taxon>Panagrolaimidae</taxon>
        <taxon>Panagrolaimus</taxon>
    </lineage>
</organism>
<name>A0A914P9E3_9BILA</name>
<feature type="region of interest" description="Disordered" evidence="1">
    <location>
        <begin position="189"/>
        <end position="250"/>
    </location>
</feature>
<accession>A0A914P9E3</accession>
<keyword evidence="2" id="KW-1185">Reference proteome</keyword>